<feature type="non-terminal residue" evidence="2">
    <location>
        <position position="194"/>
    </location>
</feature>
<dbReference type="EMBL" id="GBEZ01019099">
    <property type="protein sequence ID" value="JAC67407.1"/>
    <property type="molecule type" value="Transcribed_RNA"/>
</dbReference>
<feature type="coiled-coil region" evidence="1">
    <location>
        <begin position="106"/>
        <end position="168"/>
    </location>
</feature>
<dbReference type="AlphaFoldDB" id="A0A061R3A1"/>
<feature type="coiled-coil region" evidence="1">
    <location>
        <begin position="22"/>
        <end position="49"/>
    </location>
</feature>
<sequence>NRARLTNYEVLQATVWDKETQIVQLKASEQALKEEISGLQAEVKRQAKEAAWSSPRERQALMSVGNTFTATPSTVSKANETTRTPNDLSEQVANLRRRLEARDVSARRYKEAARALKAQLIETEKALNEKQTSLERSSARVQELETTNASLRRTLESLSTEYEEFRQETEGKNLPSSERLSAVEAIATERLQSL</sequence>
<evidence type="ECO:0000256" key="1">
    <source>
        <dbReference type="SAM" id="Coils"/>
    </source>
</evidence>
<name>A0A061R3A1_9CHLO</name>
<protein>
    <submittedName>
        <fullName evidence="2">Uncharacterized protein</fullName>
    </submittedName>
</protein>
<accession>A0A061R3A1</accession>
<keyword evidence="1" id="KW-0175">Coiled coil</keyword>
<proteinExistence type="predicted"/>
<organism evidence="2">
    <name type="scientific">Tetraselmis sp. GSL018</name>
    <dbReference type="NCBI Taxonomy" id="582737"/>
    <lineage>
        <taxon>Eukaryota</taxon>
        <taxon>Viridiplantae</taxon>
        <taxon>Chlorophyta</taxon>
        <taxon>core chlorophytes</taxon>
        <taxon>Chlorodendrophyceae</taxon>
        <taxon>Chlorodendrales</taxon>
        <taxon>Chlorodendraceae</taxon>
        <taxon>Tetraselmis</taxon>
    </lineage>
</organism>
<gene>
    <name evidence="2" type="ORF">TSPGSL018_11251</name>
</gene>
<feature type="non-terminal residue" evidence="2">
    <location>
        <position position="1"/>
    </location>
</feature>
<reference evidence="2" key="1">
    <citation type="submission" date="2014-05" db="EMBL/GenBank/DDBJ databases">
        <title>The transcriptome of the halophilic microalga Tetraselmis sp. GSL018 isolated from the Great Salt Lake, Utah.</title>
        <authorList>
            <person name="Jinkerson R.E."/>
            <person name="D'Adamo S."/>
            <person name="Posewitz M.C."/>
        </authorList>
    </citation>
    <scope>NUCLEOTIDE SEQUENCE</scope>
    <source>
        <strain evidence="2">GSL018</strain>
    </source>
</reference>
<evidence type="ECO:0000313" key="2">
    <source>
        <dbReference type="EMBL" id="JAC67407.1"/>
    </source>
</evidence>